<sequence length="100" mass="11321">MVKRFPHKALITVETEGRLVNGEWVEGGTDTVEITGRFDTVDTSDVIRLNPQGNEVIVRGEFYTPTRKIEGATILEVPKLGIKRNIICWFPWQSHNVISV</sequence>
<accession>A0A645AHI5</accession>
<dbReference type="AlphaFoldDB" id="A0A645AHI5"/>
<reference evidence="1" key="1">
    <citation type="submission" date="2019-08" db="EMBL/GenBank/DDBJ databases">
        <authorList>
            <person name="Kucharzyk K."/>
            <person name="Murdoch R.W."/>
            <person name="Higgins S."/>
            <person name="Loffler F."/>
        </authorList>
    </citation>
    <scope>NUCLEOTIDE SEQUENCE</scope>
</reference>
<proteinExistence type="predicted"/>
<gene>
    <name evidence="1" type="ORF">SDC9_99410</name>
</gene>
<protein>
    <submittedName>
        <fullName evidence="1">Uncharacterized protein</fullName>
    </submittedName>
</protein>
<evidence type="ECO:0000313" key="1">
    <source>
        <dbReference type="EMBL" id="MPM52650.1"/>
    </source>
</evidence>
<name>A0A645AHI5_9ZZZZ</name>
<organism evidence="1">
    <name type="scientific">bioreactor metagenome</name>
    <dbReference type="NCBI Taxonomy" id="1076179"/>
    <lineage>
        <taxon>unclassified sequences</taxon>
        <taxon>metagenomes</taxon>
        <taxon>ecological metagenomes</taxon>
    </lineage>
</organism>
<dbReference type="EMBL" id="VSSQ01013959">
    <property type="protein sequence ID" value="MPM52650.1"/>
    <property type="molecule type" value="Genomic_DNA"/>
</dbReference>
<comment type="caution">
    <text evidence="1">The sequence shown here is derived from an EMBL/GenBank/DDBJ whole genome shotgun (WGS) entry which is preliminary data.</text>
</comment>